<dbReference type="PANTHER" id="PTHR43333">
    <property type="entry name" value="2-HACID_DH_C DOMAIN-CONTAINING PROTEIN"/>
    <property type="match status" value="1"/>
</dbReference>
<evidence type="ECO:0000256" key="1">
    <source>
        <dbReference type="ARBA" id="ARBA00023002"/>
    </source>
</evidence>
<keyword evidence="5" id="KW-1185">Reference proteome</keyword>
<comment type="caution">
    <text evidence="4">The sequence shown here is derived from an EMBL/GenBank/DDBJ whole genome shotgun (WGS) entry which is preliminary data.</text>
</comment>
<name>A0A934IPN5_9HYPH</name>
<dbReference type="PANTHER" id="PTHR43333:SF1">
    <property type="entry name" value="D-ISOMER SPECIFIC 2-HYDROXYACID DEHYDROGENASE NAD-BINDING DOMAIN-CONTAINING PROTEIN"/>
    <property type="match status" value="1"/>
</dbReference>
<dbReference type="EMBL" id="JAEKJA010000006">
    <property type="protein sequence ID" value="MBJ3775755.1"/>
    <property type="molecule type" value="Genomic_DNA"/>
</dbReference>
<sequence length="310" mass="33525">MSYSIVFRDTTMKDISGWADAVAAGLPGVTLARADDLDPETVHYALVFNAPHGFFAQFPNLKLVINLGAGVDALLARDDLPDLPICRLADTNMKRTMAGYVLFAVLRYARDIPVFERAQRRGEWYYVHPTDPDRIRVGILGLGHLGAHAAAEVARQGLQVQGWSRTPKEVPGVRSVHGLDALPDFLATSDILVVVLPQTPETTHLLDAKRLAMLPRGAKVINVARGAIIDEPALVDALASGQVGEATLDVFETEPLPADSPLWAMENVLITPHLASVASATSAAEQVIDTIRRFEAGEPLTNQIDVARGY</sequence>
<dbReference type="Proteomes" id="UP000609531">
    <property type="component" value="Unassembled WGS sequence"/>
</dbReference>
<evidence type="ECO:0000313" key="4">
    <source>
        <dbReference type="EMBL" id="MBJ3775755.1"/>
    </source>
</evidence>
<dbReference type="InterPro" id="IPR036291">
    <property type="entry name" value="NAD(P)-bd_dom_sf"/>
</dbReference>
<reference evidence="4" key="1">
    <citation type="submission" date="2020-12" db="EMBL/GenBank/DDBJ databases">
        <title>Bacterial taxonomy.</title>
        <authorList>
            <person name="Pan X."/>
        </authorList>
    </citation>
    <scope>NUCLEOTIDE SEQUENCE</scope>
    <source>
        <strain evidence="4">B2012</strain>
    </source>
</reference>
<dbReference type="CDD" id="cd12164">
    <property type="entry name" value="GDH_like_2"/>
    <property type="match status" value="1"/>
</dbReference>
<evidence type="ECO:0000256" key="2">
    <source>
        <dbReference type="ARBA" id="ARBA00023027"/>
    </source>
</evidence>
<dbReference type="Pfam" id="PF02826">
    <property type="entry name" value="2-Hacid_dh_C"/>
    <property type="match status" value="1"/>
</dbReference>
<gene>
    <name evidence="4" type="ORF">JCR33_08670</name>
</gene>
<dbReference type="AlphaFoldDB" id="A0A934IPN5"/>
<dbReference type="GO" id="GO:0016491">
    <property type="term" value="F:oxidoreductase activity"/>
    <property type="evidence" value="ECO:0007669"/>
    <property type="project" value="UniProtKB-KW"/>
</dbReference>
<evidence type="ECO:0000259" key="3">
    <source>
        <dbReference type="Pfam" id="PF02826"/>
    </source>
</evidence>
<accession>A0A934IPN5</accession>
<protein>
    <submittedName>
        <fullName evidence="4">Glyoxylate/hydroxypyruvate reductase A</fullName>
    </submittedName>
</protein>
<dbReference type="SUPFAM" id="SSF51735">
    <property type="entry name" value="NAD(P)-binding Rossmann-fold domains"/>
    <property type="match status" value="1"/>
</dbReference>
<dbReference type="GO" id="GO:0051287">
    <property type="term" value="F:NAD binding"/>
    <property type="evidence" value="ECO:0007669"/>
    <property type="project" value="InterPro"/>
</dbReference>
<dbReference type="Gene3D" id="3.40.50.720">
    <property type="entry name" value="NAD(P)-binding Rossmann-like Domain"/>
    <property type="match status" value="2"/>
</dbReference>
<keyword evidence="2" id="KW-0520">NAD</keyword>
<dbReference type="RefSeq" id="WP_198881655.1">
    <property type="nucleotide sequence ID" value="NZ_JAEKJA010000006.1"/>
</dbReference>
<feature type="domain" description="D-isomer specific 2-hydroxyacid dehydrogenase NAD-binding" evidence="3">
    <location>
        <begin position="104"/>
        <end position="275"/>
    </location>
</feature>
<proteinExistence type="predicted"/>
<dbReference type="InterPro" id="IPR006140">
    <property type="entry name" value="D-isomer_DH_NAD-bd"/>
</dbReference>
<keyword evidence="1" id="KW-0560">Oxidoreductase</keyword>
<evidence type="ECO:0000313" key="5">
    <source>
        <dbReference type="Proteomes" id="UP000609531"/>
    </source>
</evidence>
<organism evidence="4 5">
    <name type="scientific">Acuticoccus mangrovi</name>
    <dbReference type="NCBI Taxonomy" id="2796142"/>
    <lineage>
        <taxon>Bacteria</taxon>
        <taxon>Pseudomonadati</taxon>
        <taxon>Pseudomonadota</taxon>
        <taxon>Alphaproteobacteria</taxon>
        <taxon>Hyphomicrobiales</taxon>
        <taxon>Amorphaceae</taxon>
        <taxon>Acuticoccus</taxon>
    </lineage>
</organism>